<dbReference type="HAMAP" id="MF_02200">
    <property type="entry name" value="NapD"/>
    <property type="match status" value="1"/>
</dbReference>
<comment type="subunit">
    <text evidence="4">Interacts with the cytoplasmic NapA precursor.</text>
</comment>
<dbReference type="InterPro" id="IPR005623">
    <property type="entry name" value="Chaperone_NapD_NO3_reduct"/>
</dbReference>
<comment type="function">
    <text evidence="4">Chaperone for NapA, the catalytic subunit of the periplasmic nitrate reductase. It binds directly and specifically to the twin-arginine signal peptide of NapA, preventing premature interaction with the Tat translocase and premature export.</text>
</comment>
<organism evidence="6 7">
    <name type="scientific">Billgrantia campisalis</name>
    <dbReference type="NCBI Taxonomy" id="74661"/>
    <lineage>
        <taxon>Bacteria</taxon>
        <taxon>Pseudomonadati</taxon>
        <taxon>Pseudomonadota</taxon>
        <taxon>Gammaproteobacteria</taxon>
        <taxon>Oceanospirillales</taxon>
        <taxon>Halomonadaceae</taxon>
        <taxon>Billgrantia</taxon>
    </lineage>
</organism>
<dbReference type="RefSeq" id="WP_238976430.1">
    <property type="nucleotide sequence ID" value="NZ_JABFUC010000004.1"/>
</dbReference>
<comment type="similarity">
    <text evidence="4">Belongs to the NapD family.</text>
</comment>
<name>A0ABS9P684_9GAMM</name>
<dbReference type="PANTHER" id="PTHR38603:SF1">
    <property type="entry name" value="CHAPERONE NAPD"/>
    <property type="match status" value="1"/>
</dbReference>
<evidence type="ECO:0000256" key="4">
    <source>
        <dbReference type="HAMAP-Rule" id="MF_02200"/>
    </source>
</evidence>
<dbReference type="Gene3D" id="3.30.70.920">
    <property type="match status" value="1"/>
</dbReference>
<keyword evidence="7" id="KW-1185">Reference proteome</keyword>
<keyword evidence="2 4" id="KW-0963">Cytoplasm</keyword>
<dbReference type="Proteomes" id="UP000814385">
    <property type="component" value="Unassembled WGS sequence"/>
</dbReference>
<dbReference type="Pfam" id="PF03927">
    <property type="entry name" value="NapD"/>
    <property type="match status" value="1"/>
</dbReference>
<comment type="subcellular location">
    <subcellularLocation>
        <location evidence="1 4">Cytoplasm</location>
    </subcellularLocation>
</comment>
<keyword evidence="3 4" id="KW-0143">Chaperone</keyword>
<dbReference type="EMBL" id="JABFUC010000004">
    <property type="protein sequence ID" value="MCG6657288.1"/>
    <property type="molecule type" value="Genomic_DNA"/>
</dbReference>
<feature type="region of interest" description="Disordered" evidence="5">
    <location>
        <begin position="84"/>
        <end position="104"/>
    </location>
</feature>
<protein>
    <recommendedName>
        <fullName evidence="4">Chaperone NapD</fullName>
    </recommendedName>
    <alternativeName>
        <fullName evidence="4">NapA signal peptide-binding chaperone NapD</fullName>
    </alternativeName>
</protein>
<evidence type="ECO:0000313" key="6">
    <source>
        <dbReference type="EMBL" id="MCG6657288.1"/>
    </source>
</evidence>
<evidence type="ECO:0000256" key="1">
    <source>
        <dbReference type="ARBA" id="ARBA00004496"/>
    </source>
</evidence>
<evidence type="ECO:0000256" key="2">
    <source>
        <dbReference type="ARBA" id="ARBA00022490"/>
    </source>
</evidence>
<feature type="compositionally biased region" description="Basic and acidic residues" evidence="5">
    <location>
        <begin position="95"/>
        <end position="104"/>
    </location>
</feature>
<accession>A0ABS9P684</accession>
<reference evidence="6 7" key="1">
    <citation type="submission" date="2020-05" db="EMBL/GenBank/DDBJ databases">
        <title>Comparative genomic analysis of denitrifying bacteria from Halomonas genus.</title>
        <authorList>
            <person name="Wang L."/>
            <person name="Shao Z."/>
        </authorList>
    </citation>
    <scope>NUCLEOTIDE SEQUENCE [LARGE SCALE GENOMIC DNA]</scope>
    <source>
        <strain evidence="6 7">A4</strain>
    </source>
</reference>
<comment type="caution">
    <text evidence="6">The sequence shown here is derived from an EMBL/GenBank/DDBJ whole genome shotgun (WGS) entry which is preliminary data.</text>
</comment>
<evidence type="ECO:0000256" key="3">
    <source>
        <dbReference type="ARBA" id="ARBA00023186"/>
    </source>
</evidence>
<sequence>MPTDALHIASLLVHVQPSRAPGLARWLEGQPDTEIRAEDAAGKLVVVLESQHERRILELVDRLQARPGVLGAALVYHQVLDPATADDAEETAEPPQRHSEGALS</sequence>
<gene>
    <name evidence="4" type="primary">napD</name>
    <name evidence="6" type="ORF">HOP52_05805</name>
</gene>
<evidence type="ECO:0000313" key="7">
    <source>
        <dbReference type="Proteomes" id="UP000814385"/>
    </source>
</evidence>
<proteinExistence type="inferred from homology"/>
<evidence type="ECO:0000256" key="5">
    <source>
        <dbReference type="SAM" id="MobiDB-lite"/>
    </source>
</evidence>
<dbReference type="PANTHER" id="PTHR38603">
    <property type="entry name" value="CHAPERONE NAPD"/>
    <property type="match status" value="1"/>
</dbReference>